<reference evidence="1 3" key="2">
    <citation type="journal article" date="2013" name="Nature">
        <title>Insights into bilaterian evolution from three spiralian genomes.</title>
        <authorList>
            <person name="Simakov O."/>
            <person name="Marletaz F."/>
            <person name="Cho S.J."/>
            <person name="Edsinger-Gonzales E."/>
            <person name="Havlak P."/>
            <person name="Hellsten U."/>
            <person name="Kuo D.H."/>
            <person name="Larsson T."/>
            <person name="Lv J."/>
            <person name="Arendt D."/>
            <person name="Savage R."/>
            <person name="Osoegawa K."/>
            <person name="de Jong P."/>
            <person name="Grimwood J."/>
            <person name="Chapman J.A."/>
            <person name="Shapiro H."/>
            <person name="Aerts A."/>
            <person name="Otillar R.P."/>
            <person name="Terry A.Y."/>
            <person name="Boore J.L."/>
            <person name="Grigoriev I.V."/>
            <person name="Lindberg D.R."/>
            <person name="Seaver E.C."/>
            <person name="Weisblat D.A."/>
            <person name="Putnam N.H."/>
            <person name="Rokhsar D.S."/>
        </authorList>
    </citation>
    <scope>NUCLEOTIDE SEQUENCE</scope>
    <source>
        <strain evidence="1 3">I ESC-2004</strain>
    </source>
</reference>
<evidence type="ECO:0000313" key="1">
    <source>
        <dbReference type="EMBL" id="ELT88943.1"/>
    </source>
</evidence>
<name>R7T6H6_CAPTE</name>
<dbReference type="EnsemblMetazoa" id="CapteT131316">
    <property type="protein sequence ID" value="CapteP131316"/>
    <property type="gene ID" value="CapteG131316"/>
</dbReference>
<reference evidence="2" key="3">
    <citation type="submission" date="2015-06" db="UniProtKB">
        <authorList>
            <consortium name="EnsemblMetazoa"/>
        </authorList>
    </citation>
    <scope>IDENTIFICATION</scope>
</reference>
<feature type="non-terminal residue" evidence="1">
    <location>
        <position position="1"/>
    </location>
</feature>
<accession>R7T6H6</accession>
<dbReference type="EMBL" id="KB311602">
    <property type="protein sequence ID" value="ELT88943.1"/>
    <property type="molecule type" value="Genomic_DNA"/>
</dbReference>
<reference evidence="3" key="1">
    <citation type="submission" date="2012-12" db="EMBL/GenBank/DDBJ databases">
        <authorList>
            <person name="Hellsten U."/>
            <person name="Grimwood J."/>
            <person name="Chapman J.A."/>
            <person name="Shapiro H."/>
            <person name="Aerts A."/>
            <person name="Otillar R.P."/>
            <person name="Terry A.Y."/>
            <person name="Boore J.L."/>
            <person name="Simakov O."/>
            <person name="Marletaz F."/>
            <person name="Cho S.-J."/>
            <person name="Edsinger-Gonzales E."/>
            <person name="Havlak P."/>
            <person name="Kuo D.-H."/>
            <person name="Larsson T."/>
            <person name="Lv J."/>
            <person name="Arendt D."/>
            <person name="Savage R."/>
            <person name="Osoegawa K."/>
            <person name="de Jong P."/>
            <person name="Lindberg D.R."/>
            <person name="Seaver E.C."/>
            <person name="Weisblat D.A."/>
            <person name="Putnam N.H."/>
            <person name="Grigoriev I.V."/>
            <person name="Rokhsar D.S."/>
        </authorList>
    </citation>
    <scope>NUCLEOTIDE SEQUENCE</scope>
    <source>
        <strain evidence="3">I ESC-2004</strain>
    </source>
</reference>
<proteinExistence type="predicted"/>
<evidence type="ECO:0000313" key="3">
    <source>
        <dbReference type="Proteomes" id="UP000014760"/>
    </source>
</evidence>
<dbReference type="OrthoDB" id="775972at2759"/>
<evidence type="ECO:0008006" key="4">
    <source>
        <dbReference type="Google" id="ProtNLM"/>
    </source>
</evidence>
<dbReference type="SUPFAM" id="SSF56672">
    <property type="entry name" value="DNA/RNA polymerases"/>
    <property type="match status" value="1"/>
</dbReference>
<evidence type="ECO:0000313" key="2">
    <source>
        <dbReference type="EnsemblMetazoa" id="CapteP131316"/>
    </source>
</evidence>
<gene>
    <name evidence="1" type="ORF">CAPTEDRAFT_131316</name>
</gene>
<protein>
    <recommendedName>
        <fullName evidence="4">Reverse transcriptase domain-containing protein</fullName>
    </recommendedName>
</protein>
<dbReference type="HOGENOM" id="CLU_3020228_0_0_1"/>
<keyword evidence="3" id="KW-1185">Reference proteome</keyword>
<organism evidence="1">
    <name type="scientific">Capitella teleta</name>
    <name type="common">Polychaete worm</name>
    <dbReference type="NCBI Taxonomy" id="283909"/>
    <lineage>
        <taxon>Eukaryota</taxon>
        <taxon>Metazoa</taxon>
        <taxon>Spiralia</taxon>
        <taxon>Lophotrochozoa</taxon>
        <taxon>Annelida</taxon>
        <taxon>Polychaeta</taxon>
        <taxon>Sedentaria</taxon>
        <taxon>Scolecida</taxon>
        <taxon>Capitellidae</taxon>
        <taxon>Capitella</taxon>
    </lineage>
</organism>
<dbReference type="Proteomes" id="UP000014760">
    <property type="component" value="Unassembled WGS sequence"/>
</dbReference>
<dbReference type="InterPro" id="IPR043502">
    <property type="entry name" value="DNA/RNA_pol_sf"/>
</dbReference>
<sequence length="56" mass="6394">LTLKLKKCKFGEERMDLLGYSISQHGITPQEDKVAAIRDMEPGPLRCKRSTTIFWG</sequence>
<dbReference type="EMBL" id="AMQN01015105">
    <property type="status" value="NOT_ANNOTATED_CDS"/>
    <property type="molecule type" value="Genomic_DNA"/>
</dbReference>
<dbReference type="AlphaFoldDB" id="R7T6H6"/>